<feature type="region of interest" description="Disordered" evidence="1">
    <location>
        <begin position="133"/>
        <end position="157"/>
    </location>
</feature>
<reference evidence="2" key="1">
    <citation type="submission" date="2022-08" db="EMBL/GenBank/DDBJ databases">
        <title>Streptomyces changanensis sp. nov., an actinomycete isolated from soil.</title>
        <authorList>
            <person name="Wu H."/>
            <person name="Han L."/>
        </authorList>
    </citation>
    <scope>NUCLEOTIDE SEQUENCE</scope>
    <source>
        <strain evidence="2">HL-66</strain>
    </source>
</reference>
<evidence type="ECO:0000313" key="2">
    <source>
        <dbReference type="EMBL" id="UUS30097.1"/>
    </source>
</evidence>
<sequence length="347" mass="34917">MERPVTALTARVGVQDDGAVGIAATVARRAAAAAGLPGPLADRAAECAGALARALAARQLRGAVYIQPPPLRPGLDIVAVGAGPAPEGSAPWPSGAAPSEEPLACDLRSVRDLADHFLLRSVPGRGTAACAHLSPHAKRAGEPPAGRAAPPPDAGSVLLPAEGETSCGDAWALETSADGGTVTALVADGLGHGPAAAEAADRAVCAFRGSPGLPLPQLIRTIHTALRSTRGAAVGLLRRTADDAVEHCAVGNVRACVVGHDGVRHRFGAQPGVVGWNMPPPTAHRLPDADGGTLLMHSDGVQGGWAGLPPGLTALPAPLLAVVLAHHHRATRDDVTVLAVGPARRRP</sequence>
<dbReference type="Gene3D" id="3.60.40.10">
    <property type="entry name" value="PPM-type phosphatase domain"/>
    <property type="match status" value="1"/>
</dbReference>
<evidence type="ECO:0000256" key="1">
    <source>
        <dbReference type="SAM" id="MobiDB-lite"/>
    </source>
</evidence>
<protein>
    <submittedName>
        <fullName evidence="2">SpoIIE family protein phosphatase</fullName>
    </submittedName>
</protein>
<dbReference type="PANTHER" id="PTHR35801">
    <property type="entry name" value="PHOSPHOSERINE PHOSPHATASE RSBX"/>
    <property type="match status" value="1"/>
</dbReference>
<gene>
    <name evidence="2" type="ORF">NRO40_04110</name>
</gene>
<dbReference type="PANTHER" id="PTHR35801:SF1">
    <property type="entry name" value="PHOSPHOSERINE PHOSPHATASE RSBX"/>
    <property type="match status" value="1"/>
</dbReference>
<keyword evidence="3" id="KW-1185">Reference proteome</keyword>
<dbReference type="SUPFAM" id="SSF81606">
    <property type="entry name" value="PP2C-like"/>
    <property type="match status" value="1"/>
</dbReference>
<dbReference type="InterPro" id="IPR036457">
    <property type="entry name" value="PPM-type-like_dom_sf"/>
</dbReference>
<name>A0ABY5N2E0_9ACTN</name>
<dbReference type="Proteomes" id="UP001060150">
    <property type="component" value="Chromosome"/>
</dbReference>
<organism evidence="2 3">
    <name type="scientific">Streptomyces changanensis</name>
    <dbReference type="NCBI Taxonomy" id="2964669"/>
    <lineage>
        <taxon>Bacteria</taxon>
        <taxon>Bacillati</taxon>
        <taxon>Actinomycetota</taxon>
        <taxon>Actinomycetes</taxon>
        <taxon>Kitasatosporales</taxon>
        <taxon>Streptomycetaceae</taxon>
        <taxon>Streptomyces</taxon>
    </lineage>
</organism>
<dbReference type="EMBL" id="CP102332">
    <property type="protein sequence ID" value="UUS30097.1"/>
    <property type="molecule type" value="Genomic_DNA"/>
</dbReference>
<dbReference type="InterPro" id="IPR039248">
    <property type="entry name" value="Ptase_RsbX"/>
</dbReference>
<proteinExistence type="predicted"/>
<evidence type="ECO:0000313" key="3">
    <source>
        <dbReference type="Proteomes" id="UP001060150"/>
    </source>
</evidence>
<dbReference type="RefSeq" id="WP_257375329.1">
    <property type="nucleotide sequence ID" value="NZ_CP102332.1"/>
</dbReference>
<accession>A0ABY5N2E0</accession>